<comment type="caution">
    <text evidence="10">The sequence shown here is derived from an EMBL/GenBank/DDBJ whole genome shotgun (WGS) entry which is preliminary data.</text>
</comment>
<evidence type="ECO:0000256" key="5">
    <source>
        <dbReference type="ARBA" id="ARBA00022803"/>
    </source>
</evidence>
<gene>
    <name evidence="10" type="ORF">A306_00006665</name>
</gene>
<keyword evidence="7" id="KW-0206">Cytoskeleton</keyword>
<sequence>MRTGGSTRALPPPPAPASPSPRSPGRRFPRKGAAVRAGSSQAPDSALRRPGLASPPPRLPAPQNGGVQPAPPRGRRLPASSLPTLPSRPLTSALPAGPAPSRRGQPRTKQFPATDGDLLRLRVPLQQERAEWEKLNKLLMRHGLKPVSLAAPTSCRNISDMFVLDCQSSLGIRLALKTLLEDTDRHQRMMQGLMETNHSLRIYLYFSEMRYDRNEVVHLGKNNGLTIWKMW</sequence>
<dbReference type="InterPro" id="IPR037692">
    <property type="entry name" value="CEP70"/>
</dbReference>
<evidence type="ECO:0000256" key="4">
    <source>
        <dbReference type="ARBA" id="ARBA00022490"/>
    </source>
</evidence>
<dbReference type="GO" id="GO:0070507">
    <property type="term" value="P:regulation of microtubule cytoskeleton organization"/>
    <property type="evidence" value="ECO:0007669"/>
    <property type="project" value="InterPro"/>
</dbReference>
<dbReference type="GO" id="GO:0005813">
    <property type="term" value="C:centrosome"/>
    <property type="evidence" value="ECO:0007669"/>
    <property type="project" value="UniProtKB-SubCell"/>
</dbReference>
<protein>
    <recommendedName>
        <fullName evidence="3">Centrosomal protein of 70 kDa</fullName>
    </recommendedName>
</protein>
<evidence type="ECO:0000256" key="1">
    <source>
        <dbReference type="ARBA" id="ARBA00004300"/>
    </source>
</evidence>
<keyword evidence="4" id="KW-0963">Cytoplasm</keyword>
<accession>A0A2I0MGJ5</accession>
<comment type="subcellular location">
    <subcellularLocation>
        <location evidence="1">Cytoplasm</location>
        <location evidence="1">Cytoskeleton</location>
        <location evidence="1">Microtubule organizing center</location>
        <location evidence="1">Centrosome</location>
    </subcellularLocation>
</comment>
<evidence type="ECO:0000256" key="7">
    <source>
        <dbReference type="ARBA" id="ARBA00023212"/>
    </source>
</evidence>
<dbReference type="InParanoid" id="A0A2I0MGJ5"/>
<evidence type="ECO:0000256" key="9">
    <source>
        <dbReference type="SAM" id="MobiDB-lite"/>
    </source>
</evidence>
<dbReference type="PANTHER" id="PTHR14594">
    <property type="entry name" value="CENTROSOMAL PROTEIN OF 70 KDA"/>
    <property type="match status" value="1"/>
</dbReference>
<name>A0A2I0MGJ5_COLLI</name>
<keyword evidence="5" id="KW-0802">TPR repeat</keyword>
<feature type="compositionally biased region" description="Pro residues" evidence="9">
    <location>
        <begin position="10"/>
        <end position="22"/>
    </location>
</feature>
<dbReference type="Proteomes" id="UP000053872">
    <property type="component" value="Unassembled WGS sequence"/>
</dbReference>
<proteinExistence type="predicted"/>
<dbReference type="PANTHER" id="PTHR14594:SF1">
    <property type="entry name" value="CENTROSOMAL PROTEIN OF 70 KDA"/>
    <property type="match status" value="1"/>
</dbReference>
<dbReference type="AlphaFoldDB" id="A0A2I0MGJ5"/>
<dbReference type="EMBL" id="AKCR02000014">
    <property type="protein sequence ID" value="PKK28787.1"/>
    <property type="molecule type" value="Genomic_DNA"/>
</dbReference>
<evidence type="ECO:0000256" key="3">
    <source>
        <dbReference type="ARBA" id="ARBA00018408"/>
    </source>
</evidence>
<comment type="function">
    <text evidence="8">Plays a role in the organization of both preexisting and nascent microtubules in interphase cells. During mitosis, required for the organization and orientation of the mitotic spindle.</text>
</comment>
<evidence type="ECO:0000256" key="2">
    <source>
        <dbReference type="ARBA" id="ARBA00011832"/>
    </source>
</evidence>
<feature type="region of interest" description="Disordered" evidence="9">
    <location>
        <begin position="1"/>
        <end position="116"/>
    </location>
</feature>
<keyword evidence="6" id="KW-0175">Coiled coil</keyword>
<dbReference type="STRING" id="8932.A0A2I0MGJ5"/>
<organism evidence="10 11">
    <name type="scientific">Columba livia</name>
    <name type="common">Rock dove</name>
    <dbReference type="NCBI Taxonomy" id="8932"/>
    <lineage>
        <taxon>Eukaryota</taxon>
        <taxon>Metazoa</taxon>
        <taxon>Chordata</taxon>
        <taxon>Craniata</taxon>
        <taxon>Vertebrata</taxon>
        <taxon>Euteleostomi</taxon>
        <taxon>Archelosauria</taxon>
        <taxon>Archosauria</taxon>
        <taxon>Dinosauria</taxon>
        <taxon>Saurischia</taxon>
        <taxon>Theropoda</taxon>
        <taxon>Coelurosauria</taxon>
        <taxon>Aves</taxon>
        <taxon>Neognathae</taxon>
        <taxon>Neoaves</taxon>
        <taxon>Columbimorphae</taxon>
        <taxon>Columbiformes</taxon>
        <taxon>Columbidae</taxon>
        <taxon>Columba</taxon>
    </lineage>
</organism>
<evidence type="ECO:0000313" key="10">
    <source>
        <dbReference type="EMBL" id="PKK28787.1"/>
    </source>
</evidence>
<comment type="subunit">
    <text evidence="2">Directly interacts with tubulin-gamma; this interaction determines centrosomal localization.</text>
</comment>
<reference evidence="10 11" key="1">
    <citation type="journal article" date="2013" name="Science">
        <title>Genomic diversity and evolution of the head crest in the rock pigeon.</title>
        <authorList>
            <person name="Shapiro M.D."/>
            <person name="Kronenberg Z."/>
            <person name="Li C."/>
            <person name="Domyan E.T."/>
            <person name="Pan H."/>
            <person name="Campbell M."/>
            <person name="Tan H."/>
            <person name="Huff C.D."/>
            <person name="Hu H."/>
            <person name="Vickrey A.I."/>
            <person name="Nielsen S.C."/>
            <person name="Stringham S.A."/>
            <person name="Hu H."/>
            <person name="Willerslev E."/>
            <person name="Gilbert M.T."/>
            <person name="Yandell M."/>
            <person name="Zhang G."/>
            <person name="Wang J."/>
        </authorList>
    </citation>
    <scope>NUCLEOTIDE SEQUENCE [LARGE SCALE GENOMIC DNA]</scope>
    <source>
        <tissue evidence="10">Blood</tissue>
    </source>
</reference>
<dbReference type="GO" id="GO:0060271">
    <property type="term" value="P:cilium assembly"/>
    <property type="evidence" value="ECO:0007669"/>
    <property type="project" value="InterPro"/>
</dbReference>
<keyword evidence="11" id="KW-1185">Reference proteome</keyword>
<evidence type="ECO:0000256" key="8">
    <source>
        <dbReference type="ARBA" id="ARBA00025273"/>
    </source>
</evidence>
<dbReference type="GO" id="GO:0043015">
    <property type="term" value="F:gamma-tubulin binding"/>
    <property type="evidence" value="ECO:0007669"/>
    <property type="project" value="InterPro"/>
</dbReference>
<evidence type="ECO:0000313" key="11">
    <source>
        <dbReference type="Proteomes" id="UP000053872"/>
    </source>
</evidence>
<evidence type="ECO:0000256" key="6">
    <source>
        <dbReference type="ARBA" id="ARBA00023054"/>
    </source>
</evidence>